<accession>K9UEY7</accession>
<evidence type="ECO:0000313" key="2">
    <source>
        <dbReference type="EMBL" id="AFY92991.1"/>
    </source>
</evidence>
<dbReference type="SUPFAM" id="SSF54593">
    <property type="entry name" value="Glyoxalase/Bleomycin resistance protein/Dihydroxybiphenyl dioxygenase"/>
    <property type="match status" value="1"/>
</dbReference>
<dbReference type="Pfam" id="PF00903">
    <property type="entry name" value="Glyoxalase"/>
    <property type="match status" value="1"/>
</dbReference>
<proteinExistence type="predicted"/>
<dbReference type="KEGG" id="cmp:Cha6605_1881"/>
<reference evidence="2 3" key="1">
    <citation type="submission" date="2012-05" db="EMBL/GenBank/DDBJ databases">
        <title>Finished chromosome of genome of Chamaesiphon sp. PCC 6605.</title>
        <authorList>
            <consortium name="US DOE Joint Genome Institute"/>
            <person name="Gugger M."/>
            <person name="Coursin T."/>
            <person name="Rippka R."/>
            <person name="Tandeau De Marsac N."/>
            <person name="Huntemann M."/>
            <person name="Wei C.-L."/>
            <person name="Han J."/>
            <person name="Detter J.C."/>
            <person name="Han C."/>
            <person name="Tapia R."/>
            <person name="Chen A."/>
            <person name="Kyrpides N."/>
            <person name="Mavromatis K."/>
            <person name="Markowitz V."/>
            <person name="Szeto E."/>
            <person name="Ivanova N."/>
            <person name="Pagani I."/>
            <person name="Pati A."/>
            <person name="Goodwin L."/>
            <person name="Nordberg H.P."/>
            <person name="Cantor M.N."/>
            <person name="Hua S.X."/>
            <person name="Woyke T."/>
            <person name="Kerfeld C.A."/>
        </authorList>
    </citation>
    <scope>NUCLEOTIDE SEQUENCE [LARGE SCALE GENOMIC DNA]</scope>
    <source>
        <strain evidence="3">ATCC 27169 / PCC 6605</strain>
    </source>
</reference>
<name>K9UEY7_CHAP6</name>
<gene>
    <name evidence="2" type="ORF">Cha6605_1881</name>
</gene>
<dbReference type="EMBL" id="CP003600">
    <property type="protein sequence ID" value="AFY92991.1"/>
    <property type="molecule type" value="Genomic_DNA"/>
</dbReference>
<dbReference type="OrthoDB" id="9795306at2"/>
<dbReference type="HOGENOM" id="CLU_046006_17_1_3"/>
<dbReference type="InterPro" id="IPR004360">
    <property type="entry name" value="Glyas_Fos-R_dOase_dom"/>
</dbReference>
<dbReference type="CDD" id="cd06588">
    <property type="entry name" value="PhnB_like"/>
    <property type="match status" value="1"/>
</dbReference>
<dbReference type="Gene3D" id="3.10.180.10">
    <property type="entry name" value="2,3-Dihydroxybiphenyl 1,2-Dioxygenase, domain 1"/>
    <property type="match status" value="1"/>
</dbReference>
<dbReference type="eggNOG" id="COG2764">
    <property type="taxonomic scope" value="Bacteria"/>
</dbReference>
<dbReference type="PANTHER" id="PTHR33990:SF1">
    <property type="entry name" value="PROTEIN YJDN"/>
    <property type="match status" value="1"/>
</dbReference>
<evidence type="ECO:0000259" key="1">
    <source>
        <dbReference type="Pfam" id="PF00903"/>
    </source>
</evidence>
<keyword evidence="3" id="KW-1185">Reference proteome</keyword>
<dbReference type="InterPro" id="IPR028973">
    <property type="entry name" value="PhnB-like"/>
</dbReference>
<dbReference type="PATRIC" id="fig|1173020.3.peg.2141"/>
<dbReference type="RefSeq" id="WP_015159161.1">
    <property type="nucleotide sequence ID" value="NC_019697.1"/>
</dbReference>
<sequence>MQSNTYLNFNGDCQAAFKFYEQCLGGKIIAMMSYGESPMAEQAPPEQRDRIMHVHLTVGDMVLMGADFPPEFFEKPQGFNVNLQFDNVEEGERIFNALAGNGTVKMPFQETFWATRWGMLVDKFGTPWMINCNPPA</sequence>
<dbReference type="Proteomes" id="UP000010366">
    <property type="component" value="Chromosome"/>
</dbReference>
<dbReference type="STRING" id="1173020.Cha6605_1881"/>
<feature type="domain" description="Glyoxalase/fosfomycin resistance/dioxygenase" evidence="1">
    <location>
        <begin position="9"/>
        <end position="130"/>
    </location>
</feature>
<dbReference type="InterPro" id="IPR029068">
    <property type="entry name" value="Glyas_Bleomycin-R_OHBP_Dase"/>
</dbReference>
<protein>
    <recommendedName>
        <fullName evidence="1">Glyoxalase/fosfomycin resistance/dioxygenase domain-containing protein</fullName>
    </recommendedName>
</protein>
<dbReference type="PANTHER" id="PTHR33990">
    <property type="entry name" value="PROTEIN YJDN-RELATED"/>
    <property type="match status" value="1"/>
</dbReference>
<organism evidence="2 3">
    <name type="scientific">Chamaesiphon minutus (strain ATCC 27169 / PCC 6605)</name>
    <dbReference type="NCBI Taxonomy" id="1173020"/>
    <lineage>
        <taxon>Bacteria</taxon>
        <taxon>Bacillati</taxon>
        <taxon>Cyanobacteriota</taxon>
        <taxon>Cyanophyceae</taxon>
        <taxon>Gomontiellales</taxon>
        <taxon>Chamaesiphonaceae</taxon>
        <taxon>Chamaesiphon</taxon>
    </lineage>
</organism>
<evidence type="ECO:0000313" key="3">
    <source>
        <dbReference type="Proteomes" id="UP000010366"/>
    </source>
</evidence>
<dbReference type="AlphaFoldDB" id="K9UEY7"/>